<dbReference type="InterPro" id="IPR013130">
    <property type="entry name" value="Fe3_Rdtase_TM_dom"/>
</dbReference>
<comment type="subcellular location">
    <subcellularLocation>
        <location evidence="1">Membrane</location>
        <topology evidence="1">Multi-pass membrane protein</topology>
    </subcellularLocation>
</comment>
<evidence type="ECO:0000256" key="10">
    <source>
        <dbReference type="SAM" id="Phobius"/>
    </source>
</evidence>
<dbReference type="GeneID" id="54420202"/>
<reference evidence="12 14" key="1">
    <citation type="submission" date="2020-01" db="EMBL/GenBank/DDBJ databases">
        <authorList>
            <consortium name="DOE Joint Genome Institute"/>
            <person name="Haridas S."/>
            <person name="Albert R."/>
            <person name="Binder M."/>
            <person name="Bloem J."/>
            <person name="Labutti K."/>
            <person name="Salamov A."/>
            <person name="Andreopoulos B."/>
            <person name="Baker S.E."/>
            <person name="Barry K."/>
            <person name="Bills G."/>
            <person name="Bluhm B.H."/>
            <person name="Cannon C."/>
            <person name="Castanera R."/>
            <person name="Culley D.E."/>
            <person name="Daum C."/>
            <person name="Ezra D."/>
            <person name="Gonzalez J.B."/>
            <person name="Henrissat B."/>
            <person name="Kuo A."/>
            <person name="Liang C."/>
            <person name="Lipzen A."/>
            <person name="Lutzoni F."/>
            <person name="Magnuson J."/>
            <person name="Mondo S."/>
            <person name="Nolan M."/>
            <person name="Ohm R."/>
            <person name="Pangilinan J."/>
            <person name="Park H.-J."/>
            <person name="Ramirez L."/>
            <person name="Alfaro M."/>
            <person name="Sun H."/>
            <person name="Tritt A."/>
            <person name="Yoshinaga Y."/>
            <person name="Zwiers L.-H."/>
            <person name="Turgeon B.G."/>
            <person name="Goodwin S.B."/>
            <person name="Spatafora J.W."/>
            <person name="Crous P.W."/>
            <person name="Grigoriev I.V."/>
        </authorList>
    </citation>
    <scope>NUCLEOTIDE SEQUENCE</scope>
    <source>
        <strain evidence="12 14">CBS 781.70</strain>
    </source>
</reference>
<feature type="transmembrane region" description="Helical" evidence="10">
    <location>
        <begin position="145"/>
        <end position="164"/>
    </location>
</feature>
<dbReference type="GO" id="GO:0015677">
    <property type="term" value="P:copper ion import"/>
    <property type="evidence" value="ECO:0007669"/>
    <property type="project" value="TreeGrafter"/>
</dbReference>
<feature type="domain" description="FAD-binding FR-type" evidence="11">
    <location>
        <begin position="332"/>
        <end position="490"/>
    </location>
</feature>
<evidence type="ECO:0000256" key="1">
    <source>
        <dbReference type="ARBA" id="ARBA00004141"/>
    </source>
</evidence>
<dbReference type="GO" id="GO:0006879">
    <property type="term" value="P:intracellular iron ion homeostasis"/>
    <property type="evidence" value="ECO:0007669"/>
    <property type="project" value="TreeGrafter"/>
</dbReference>
<keyword evidence="5 10" id="KW-1133">Transmembrane helix</keyword>
<dbReference type="PANTHER" id="PTHR32361:SF12">
    <property type="entry name" value="PUTATIVE (AFU_ORTHOLOGUE AFUA_1G14340)-RELATED"/>
    <property type="match status" value="1"/>
</dbReference>
<evidence type="ECO:0000256" key="9">
    <source>
        <dbReference type="SAM" id="MobiDB-lite"/>
    </source>
</evidence>
<evidence type="ECO:0000256" key="2">
    <source>
        <dbReference type="ARBA" id="ARBA00006278"/>
    </source>
</evidence>
<keyword evidence="7" id="KW-0406">Ion transport</keyword>
<reference evidence="14" key="2">
    <citation type="submission" date="2020-04" db="EMBL/GenBank/DDBJ databases">
        <authorList>
            <consortium name="NCBI Genome Project"/>
        </authorList>
    </citation>
    <scope>NUCLEOTIDE SEQUENCE</scope>
    <source>
        <strain evidence="14">CBS 781.70</strain>
    </source>
</reference>
<name>A0A6G1G1E8_9PEZI</name>
<evidence type="ECO:0000256" key="5">
    <source>
        <dbReference type="ARBA" id="ARBA00022989"/>
    </source>
</evidence>
<dbReference type="PANTHER" id="PTHR32361">
    <property type="entry name" value="FERRIC/CUPRIC REDUCTASE TRANSMEMBRANE COMPONENT"/>
    <property type="match status" value="1"/>
</dbReference>
<evidence type="ECO:0000259" key="11">
    <source>
        <dbReference type="PROSITE" id="PS51384"/>
    </source>
</evidence>
<dbReference type="GO" id="GO:0005886">
    <property type="term" value="C:plasma membrane"/>
    <property type="evidence" value="ECO:0007669"/>
    <property type="project" value="TreeGrafter"/>
</dbReference>
<dbReference type="SFLD" id="SFLDS00052">
    <property type="entry name" value="Ferric_Reductase_Domain"/>
    <property type="match status" value="1"/>
</dbReference>
<dbReference type="CDD" id="cd06186">
    <property type="entry name" value="NOX_Duox_like_FAD_NADP"/>
    <property type="match status" value="1"/>
</dbReference>
<keyword evidence="13" id="KW-1185">Reference proteome</keyword>
<dbReference type="GO" id="GO:0006826">
    <property type="term" value="P:iron ion transport"/>
    <property type="evidence" value="ECO:0007669"/>
    <property type="project" value="TreeGrafter"/>
</dbReference>
<dbReference type="RefSeq" id="XP_033533387.1">
    <property type="nucleotide sequence ID" value="XM_033679632.1"/>
</dbReference>
<feature type="transmembrane region" description="Helical" evidence="10">
    <location>
        <begin position="288"/>
        <end position="305"/>
    </location>
</feature>
<dbReference type="InterPro" id="IPR017927">
    <property type="entry name" value="FAD-bd_FR_type"/>
</dbReference>
<dbReference type="EMBL" id="ML975160">
    <property type="protein sequence ID" value="KAF1811756.1"/>
    <property type="molecule type" value="Genomic_DNA"/>
</dbReference>
<accession>A0A6G1G1E8</accession>
<comment type="similarity">
    <text evidence="2">Belongs to the ferric reductase (FRE) family.</text>
</comment>
<gene>
    <name evidence="12 14" type="ORF">P152DRAFT_459221</name>
</gene>
<organism evidence="12">
    <name type="scientific">Eremomyces bilateralis CBS 781.70</name>
    <dbReference type="NCBI Taxonomy" id="1392243"/>
    <lineage>
        <taxon>Eukaryota</taxon>
        <taxon>Fungi</taxon>
        <taxon>Dikarya</taxon>
        <taxon>Ascomycota</taxon>
        <taxon>Pezizomycotina</taxon>
        <taxon>Dothideomycetes</taxon>
        <taxon>Dothideomycetes incertae sedis</taxon>
        <taxon>Eremomycetales</taxon>
        <taxon>Eremomycetaceae</taxon>
        <taxon>Eremomyces</taxon>
    </lineage>
</organism>
<dbReference type="OrthoDB" id="4494341at2759"/>
<dbReference type="PROSITE" id="PS51384">
    <property type="entry name" value="FAD_FR"/>
    <property type="match status" value="1"/>
</dbReference>
<feature type="compositionally biased region" description="Polar residues" evidence="9">
    <location>
        <begin position="423"/>
        <end position="437"/>
    </location>
</feature>
<feature type="transmembrane region" description="Helical" evidence="10">
    <location>
        <begin position="176"/>
        <end position="194"/>
    </location>
</feature>
<evidence type="ECO:0000256" key="7">
    <source>
        <dbReference type="ARBA" id="ARBA00023065"/>
    </source>
</evidence>
<evidence type="ECO:0000313" key="12">
    <source>
        <dbReference type="EMBL" id="KAF1811756.1"/>
    </source>
</evidence>
<proteinExistence type="inferred from homology"/>
<feature type="region of interest" description="Disordered" evidence="9">
    <location>
        <begin position="415"/>
        <end position="439"/>
    </location>
</feature>
<keyword evidence="4 10" id="KW-0812">Transmembrane</keyword>
<evidence type="ECO:0000256" key="3">
    <source>
        <dbReference type="ARBA" id="ARBA00022448"/>
    </source>
</evidence>
<dbReference type="Proteomes" id="UP000504638">
    <property type="component" value="Unplaced"/>
</dbReference>
<dbReference type="SFLD" id="SFLDG01168">
    <property type="entry name" value="Ferric_reductase_subgroup_(FRE"/>
    <property type="match status" value="1"/>
</dbReference>
<dbReference type="Pfam" id="PF08030">
    <property type="entry name" value="NAD_binding_6"/>
    <property type="match status" value="1"/>
</dbReference>
<evidence type="ECO:0000256" key="6">
    <source>
        <dbReference type="ARBA" id="ARBA00023002"/>
    </source>
</evidence>
<dbReference type="InterPro" id="IPR051410">
    <property type="entry name" value="Ferric/Cupric_Reductase"/>
</dbReference>
<dbReference type="InterPro" id="IPR039261">
    <property type="entry name" value="FNR_nucleotide-bd"/>
</dbReference>
<dbReference type="SUPFAM" id="SSF52343">
    <property type="entry name" value="Ferredoxin reductase-like, C-terminal NADP-linked domain"/>
    <property type="match status" value="1"/>
</dbReference>
<keyword evidence="8 10" id="KW-0472">Membrane</keyword>
<dbReference type="GO" id="GO:0000293">
    <property type="term" value="F:ferric-chelate reductase activity"/>
    <property type="evidence" value="ECO:0007669"/>
    <property type="project" value="TreeGrafter"/>
</dbReference>
<evidence type="ECO:0000256" key="8">
    <source>
        <dbReference type="ARBA" id="ARBA00023136"/>
    </source>
</evidence>
<feature type="transmembrane region" description="Helical" evidence="10">
    <location>
        <begin position="215"/>
        <end position="237"/>
    </location>
</feature>
<evidence type="ECO:0000256" key="4">
    <source>
        <dbReference type="ARBA" id="ARBA00022692"/>
    </source>
</evidence>
<feature type="transmembrane region" description="Helical" evidence="10">
    <location>
        <begin position="47"/>
        <end position="67"/>
    </location>
</feature>
<dbReference type="Gene3D" id="3.40.50.80">
    <property type="entry name" value="Nucleotide-binding domain of ferredoxin-NADP reductase (FNR) module"/>
    <property type="match status" value="1"/>
</dbReference>
<evidence type="ECO:0000313" key="14">
    <source>
        <dbReference type="RefSeq" id="XP_033533387.1"/>
    </source>
</evidence>
<keyword evidence="6" id="KW-0560">Oxidoreductase</keyword>
<dbReference type="AlphaFoldDB" id="A0A6G1G1E8"/>
<keyword evidence="3" id="KW-0813">Transport</keyword>
<dbReference type="Pfam" id="PF01794">
    <property type="entry name" value="Ferric_reduct"/>
    <property type="match status" value="1"/>
</dbReference>
<protein>
    <recommendedName>
        <fullName evidence="11">FAD-binding FR-type domain-containing protein</fullName>
    </recommendedName>
</protein>
<evidence type="ECO:0000313" key="13">
    <source>
        <dbReference type="Proteomes" id="UP000504638"/>
    </source>
</evidence>
<dbReference type="InterPro" id="IPR013121">
    <property type="entry name" value="Fe_red_NAD-bd_6"/>
</dbReference>
<feature type="transmembrane region" description="Helical" evidence="10">
    <location>
        <begin position="257"/>
        <end position="276"/>
    </location>
</feature>
<sequence length="642" mass="71990">MPPSSFVIPRSIGSHGDLVPDFITNSSGDSLVQYTTGLSGVQQETNYIFVHALLFALLAAFGFILIYRGAILFERHVRHINTVGGVTQQALWAHNGSTAWSDSWVFIKRHILYAPLGKKRHNQEIKISKAHAIGTLPSRFHTMMLLTWLFANIAFCLVLPWSTFPSQEVVAALRGRSGVLAALNLFPTILFALRNNPLIWLLSVSYDTFNLLHRWCGRVVVLQSLIHVLCWSVNTIAATTDDFNMGVSLSQHLSYRWGLVGAVGFTLIAIFSIGPLRHAFYDSFVHGHRLIVLISLVGVYVHLQTHKLPQLWWLQVVCWLWGMEWLFRSGRIMYYSFTFGQMSKVTVEALPGEACRLSIDVVRPFRAAPGSNVHIYIPRFNPHLMSHPFSVAWTDCELPKASAFEFSHMSSAPAANYNEKRGPSSTDQNQPTHTTSDIALFNPPSTRVHLICKAREGLTKQLYQRAAARPDKTLTTRCLLEGPYGGMDPMSSYGTVVLFAGGIGITHMLPHLRHLVHGYHLGVVSTRKVLLVWSMPDQNCFDWVRPYMNQVLEMPGRREILKMEIYITRGNGRETSSQSGGVRTFTRRCDPNEVIDRMMQEPIGATCVTVCGPGVFADDVRAAARKRVGKGCLDFVEEAFSY</sequence>
<reference evidence="14" key="3">
    <citation type="submission" date="2025-04" db="UniProtKB">
        <authorList>
            <consortium name="RefSeq"/>
        </authorList>
    </citation>
    <scope>IDENTIFICATION</scope>
    <source>
        <strain evidence="14">CBS 781.70</strain>
    </source>
</reference>